<dbReference type="HOGENOM" id="CLU_028458_5_0_1"/>
<dbReference type="EnsemblMetazoa" id="HelroT186863">
    <property type="protein sequence ID" value="HelroP186863"/>
    <property type="gene ID" value="HelroG186863"/>
</dbReference>
<dbReference type="InterPro" id="IPR011234">
    <property type="entry name" value="Fumarylacetoacetase-like_C"/>
</dbReference>
<comment type="catalytic activity">
    <reaction evidence="11">
        <text>a 3-acylpyruvate + H2O = a carboxylate + pyruvate + H(+)</text>
        <dbReference type="Rhea" id="RHEA:19009"/>
        <dbReference type="ChEBI" id="CHEBI:15361"/>
        <dbReference type="ChEBI" id="CHEBI:15377"/>
        <dbReference type="ChEBI" id="CHEBI:15378"/>
        <dbReference type="ChEBI" id="CHEBI:29067"/>
        <dbReference type="ChEBI" id="CHEBI:57278"/>
        <dbReference type="EC" id="3.7.1.5"/>
    </reaction>
</comment>
<evidence type="ECO:0000256" key="3">
    <source>
        <dbReference type="ARBA" id="ARBA00022723"/>
    </source>
</evidence>
<dbReference type="EC" id="3.7.1.5" evidence="5"/>
<name>T1FP43_HELRO</name>
<dbReference type="EMBL" id="AMQM01003479">
    <property type="status" value="NOT_ANNOTATED_CDS"/>
    <property type="molecule type" value="Genomic_DNA"/>
</dbReference>
<keyword evidence="18" id="KW-1185">Reference proteome</keyword>
<dbReference type="GO" id="GO:0050163">
    <property type="term" value="F:oxaloacetate tautomerase activity"/>
    <property type="evidence" value="ECO:0007669"/>
    <property type="project" value="UniProtKB-EC"/>
</dbReference>
<dbReference type="AlphaFoldDB" id="T1FP43"/>
<dbReference type="FunCoup" id="T1FP43">
    <property type="interactions" value="1416"/>
</dbReference>
<comment type="catalytic activity">
    <reaction evidence="12">
        <text>3-fumarylpyruvate + H2O = fumarate + pyruvate + H(+)</text>
        <dbReference type="Rhea" id="RHEA:26168"/>
        <dbReference type="ChEBI" id="CHEBI:15361"/>
        <dbReference type="ChEBI" id="CHEBI:15377"/>
        <dbReference type="ChEBI" id="CHEBI:15378"/>
        <dbReference type="ChEBI" id="CHEBI:16854"/>
        <dbReference type="ChEBI" id="CHEBI:29806"/>
    </reaction>
</comment>
<dbReference type="GO" id="GO:0019752">
    <property type="term" value="P:carboxylic acid metabolic process"/>
    <property type="evidence" value="ECO:0007669"/>
    <property type="project" value="UniProtKB-ARBA"/>
</dbReference>
<dbReference type="OrthoDB" id="411064at2759"/>
<dbReference type="EMBL" id="KB096183">
    <property type="protein sequence ID" value="ESO07582.1"/>
    <property type="molecule type" value="Genomic_DNA"/>
</dbReference>
<evidence type="ECO:0000259" key="15">
    <source>
        <dbReference type="Pfam" id="PF01557"/>
    </source>
</evidence>
<sequence>MSARKAVNFRQVGRKIVGAARTYKEHAVELNNPIPSEPLIFLKPTSSYIEQGQSIIIPKDTLELHHEVELGVVIDKPGKNIPEASAAGHIGGYVLALDMTNRTEQSKAKKAGHSWCIAKGFDTACPVSRFIYKDEIKDFQNVSLKLKVNGILKQDGNTKDMIFSIPFLISWISCRMSLEHGDLILTGTPPGVGPVSAGDTIECSLNDLICMSFDVKSENMV</sequence>
<comment type="catalytic activity">
    <reaction evidence="8">
        <text>oxaloacetate = enol-oxaloacetate</text>
        <dbReference type="Rhea" id="RHEA:16021"/>
        <dbReference type="ChEBI" id="CHEBI:16452"/>
        <dbReference type="ChEBI" id="CHEBI:17479"/>
        <dbReference type="EC" id="5.3.2.2"/>
    </reaction>
    <physiologicalReaction direction="right-to-left" evidence="8">
        <dbReference type="Rhea" id="RHEA:16023"/>
    </physiologicalReaction>
</comment>
<dbReference type="CTD" id="20210590"/>
<dbReference type="KEGG" id="hro:HELRODRAFT_186863"/>
<evidence type="ECO:0000256" key="2">
    <source>
        <dbReference type="ARBA" id="ARBA00012947"/>
    </source>
</evidence>
<dbReference type="RefSeq" id="XP_009014193.1">
    <property type="nucleotide sequence ID" value="XM_009015945.1"/>
</dbReference>
<evidence type="ECO:0000256" key="8">
    <source>
        <dbReference type="ARBA" id="ARBA00044911"/>
    </source>
</evidence>
<keyword evidence="3" id="KW-0479">Metal-binding</keyword>
<evidence type="ECO:0000256" key="1">
    <source>
        <dbReference type="ARBA" id="ARBA00010211"/>
    </source>
</evidence>
<organism evidence="17 18">
    <name type="scientific">Helobdella robusta</name>
    <name type="common">Californian leech</name>
    <dbReference type="NCBI Taxonomy" id="6412"/>
    <lineage>
        <taxon>Eukaryota</taxon>
        <taxon>Metazoa</taxon>
        <taxon>Spiralia</taxon>
        <taxon>Lophotrochozoa</taxon>
        <taxon>Annelida</taxon>
        <taxon>Clitellata</taxon>
        <taxon>Hirudinea</taxon>
        <taxon>Rhynchobdellida</taxon>
        <taxon>Glossiphoniidae</taxon>
        <taxon>Helobdella</taxon>
    </lineage>
</organism>
<dbReference type="InterPro" id="IPR036663">
    <property type="entry name" value="Fumarylacetoacetase_C_sf"/>
</dbReference>
<evidence type="ECO:0000256" key="9">
    <source>
        <dbReference type="ARBA" id="ARBA00044973"/>
    </source>
</evidence>
<evidence type="ECO:0000256" key="14">
    <source>
        <dbReference type="ARBA" id="ARBA00048846"/>
    </source>
</evidence>
<dbReference type="PANTHER" id="PTHR11820">
    <property type="entry name" value="ACYLPYRUVASE"/>
    <property type="match status" value="1"/>
</dbReference>
<evidence type="ECO:0000256" key="10">
    <source>
        <dbReference type="ARBA" id="ARBA00044980"/>
    </source>
</evidence>
<dbReference type="Gene3D" id="3.90.850.10">
    <property type="entry name" value="Fumarylacetoacetase-like, C-terminal domain"/>
    <property type="match status" value="1"/>
</dbReference>
<dbReference type="eggNOG" id="KOG1535">
    <property type="taxonomic scope" value="Eukaryota"/>
</dbReference>
<dbReference type="GO" id="GO:0046872">
    <property type="term" value="F:metal ion binding"/>
    <property type="evidence" value="ECO:0007669"/>
    <property type="project" value="UniProtKB-KW"/>
</dbReference>
<dbReference type="EC" id="4.1.1.112" evidence="2"/>
<evidence type="ECO:0000256" key="6">
    <source>
        <dbReference type="ARBA" id="ARBA00042340"/>
    </source>
</evidence>
<comment type="catalytic activity">
    <reaction evidence="14">
        <text>acetylpyruvate + H2O = acetate + pyruvate + H(+)</text>
        <dbReference type="Rhea" id="RHEA:16097"/>
        <dbReference type="ChEBI" id="CHEBI:15360"/>
        <dbReference type="ChEBI" id="CHEBI:15361"/>
        <dbReference type="ChEBI" id="CHEBI:15377"/>
        <dbReference type="ChEBI" id="CHEBI:15378"/>
        <dbReference type="ChEBI" id="CHEBI:30089"/>
    </reaction>
</comment>
<dbReference type="STRING" id="6412.T1FP43"/>
<feature type="domain" description="Fumarylacetoacetase-like C-terminal" evidence="15">
    <location>
        <begin position="15"/>
        <end position="215"/>
    </location>
</feature>
<evidence type="ECO:0000256" key="4">
    <source>
        <dbReference type="ARBA" id="ARBA00032305"/>
    </source>
</evidence>
<dbReference type="Proteomes" id="UP000015101">
    <property type="component" value="Unassembled WGS sequence"/>
</dbReference>
<evidence type="ECO:0000256" key="5">
    <source>
        <dbReference type="ARBA" id="ARBA00039040"/>
    </source>
</evidence>
<dbReference type="OMA" id="NCRKVIC"/>
<dbReference type="GO" id="GO:0005739">
    <property type="term" value="C:mitochondrion"/>
    <property type="evidence" value="ECO:0000318"/>
    <property type="project" value="GO_Central"/>
</dbReference>
<evidence type="ECO:0000313" key="18">
    <source>
        <dbReference type="Proteomes" id="UP000015101"/>
    </source>
</evidence>
<dbReference type="EC" id="5.3.2.2" evidence="9"/>
<evidence type="ECO:0000256" key="12">
    <source>
        <dbReference type="ARBA" id="ARBA00047963"/>
    </source>
</evidence>
<comment type="catalytic activity">
    <reaction evidence="13">
        <text>oxaloacetate + H(+) = pyruvate + CO2</text>
        <dbReference type="Rhea" id="RHEA:15641"/>
        <dbReference type="ChEBI" id="CHEBI:15361"/>
        <dbReference type="ChEBI" id="CHEBI:15378"/>
        <dbReference type="ChEBI" id="CHEBI:16452"/>
        <dbReference type="ChEBI" id="CHEBI:16526"/>
        <dbReference type="EC" id="4.1.1.112"/>
    </reaction>
</comment>
<dbReference type="Pfam" id="PF01557">
    <property type="entry name" value="FAA_hydrolase"/>
    <property type="match status" value="1"/>
</dbReference>
<dbReference type="SUPFAM" id="SSF56529">
    <property type="entry name" value="FAH"/>
    <property type="match status" value="1"/>
</dbReference>
<reference evidence="18" key="1">
    <citation type="submission" date="2012-12" db="EMBL/GenBank/DDBJ databases">
        <authorList>
            <person name="Hellsten U."/>
            <person name="Grimwood J."/>
            <person name="Chapman J.A."/>
            <person name="Shapiro H."/>
            <person name="Aerts A."/>
            <person name="Otillar R.P."/>
            <person name="Terry A.Y."/>
            <person name="Boore J.L."/>
            <person name="Simakov O."/>
            <person name="Marletaz F."/>
            <person name="Cho S.-J."/>
            <person name="Edsinger-Gonzales E."/>
            <person name="Havlak P."/>
            <person name="Kuo D.-H."/>
            <person name="Larsson T."/>
            <person name="Lv J."/>
            <person name="Arendt D."/>
            <person name="Savage R."/>
            <person name="Osoegawa K."/>
            <person name="de Jong P."/>
            <person name="Lindberg D.R."/>
            <person name="Seaver E.C."/>
            <person name="Weisblat D.A."/>
            <person name="Putnam N.H."/>
            <person name="Grigoriev I.V."/>
            <person name="Rokhsar D.S."/>
        </authorList>
    </citation>
    <scope>NUCLEOTIDE SEQUENCE</scope>
</reference>
<dbReference type="PANTHER" id="PTHR11820:SF7">
    <property type="entry name" value="ACYLPYRUVASE FAHD1, MITOCHONDRIAL"/>
    <property type="match status" value="1"/>
</dbReference>
<dbReference type="GO" id="GO:0008948">
    <property type="term" value="F:oxaloacetate decarboxylase activity"/>
    <property type="evidence" value="ECO:0007669"/>
    <property type="project" value="UniProtKB-EC"/>
</dbReference>
<dbReference type="GO" id="GO:0018773">
    <property type="term" value="F:acetylpyruvate hydrolase activity"/>
    <property type="evidence" value="ECO:0000318"/>
    <property type="project" value="GO_Central"/>
</dbReference>
<evidence type="ECO:0000256" key="13">
    <source>
        <dbReference type="ARBA" id="ARBA00047973"/>
    </source>
</evidence>
<dbReference type="GO" id="GO:0047621">
    <property type="term" value="F:acylpyruvate hydrolase activity"/>
    <property type="evidence" value="ECO:0007669"/>
    <property type="project" value="UniProtKB-EC"/>
</dbReference>
<accession>T1FP43</accession>
<dbReference type="InParanoid" id="T1FP43"/>
<protein>
    <recommendedName>
        <fullName evidence="10">Oxaloacetate tautomerase FAHD1, mitochondrial</fullName>
        <ecNumber evidence="5">3.7.1.5</ecNumber>
        <ecNumber evidence="2">4.1.1.112</ecNumber>
        <ecNumber evidence="9">5.3.2.2</ecNumber>
    </recommendedName>
    <alternativeName>
        <fullName evidence="7">Acylpyruvase FAHD1</fullName>
    </alternativeName>
    <alternativeName>
        <fullName evidence="6">Fumarylacetoacetate hydrolase domain-containing protein 1</fullName>
    </alternativeName>
    <alternativeName>
        <fullName evidence="4">Oxaloacetate decarboxylase</fullName>
    </alternativeName>
</protein>
<evidence type="ECO:0000256" key="11">
    <source>
        <dbReference type="ARBA" id="ARBA00047858"/>
    </source>
</evidence>
<reference evidence="16 18" key="2">
    <citation type="journal article" date="2013" name="Nature">
        <title>Insights into bilaterian evolution from three spiralian genomes.</title>
        <authorList>
            <person name="Simakov O."/>
            <person name="Marletaz F."/>
            <person name="Cho S.J."/>
            <person name="Edsinger-Gonzales E."/>
            <person name="Havlak P."/>
            <person name="Hellsten U."/>
            <person name="Kuo D.H."/>
            <person name="Larsson T."/>
            <person name="Lv J."/>
            <person name="Arendt D."/>
            <person name="Savage R."/>
            <person name="Osoegawa K."/>
            <person name="de Jong P."/>
            <person name="Grimwood J."/>
            <person name="Chapman J.A."/>
            <person name="Shapiro H."/>
            <person name="Aerts A."/>
            <person name="Otillar R.P."/>
            <person name="Terry A.Y."/>
            <person name="Boore J.L."/>
            <person name="Grigoriev I.V."/>
            <person name="Lindberg D.R."/>
            <person name="Seaver E.C."/>
            <person name="Weisblat D.A."/>
            <person name="Putnam N.H."/>
            <person name="Rokhsar D.S."/>
        </authorList>
    </citation>
    <scope>NUCLEOTIDE SEQUENCE</scope>
</reference>
<evidence type="ECO:0000256" key="7">
    <source>
        <dbReference type="ARBA" id="ARBA00044830"/>
    </source>
</evidence>
<proteinExistence type="inferred from homology"/>
<comment type="similarity">
    <text evidence="1">Belongs to the FAH family.</text>
</comment>
<reference evidence="17" key="3">
    <citation type="submission" date="2015-06" db="UniProtKB">
        <authorList>
            <consortium name="EnsemblMetazoa"/>
        </authorList>
    </citation>
    <scope>IDENTIFICATION</scope>
</reference>
<evidence type="ECO:0000313" key="17">
    <source>
        <dbReference type="EnsemblMetazoa" id="HelroP186863"/>
    </source>
</evidence>
<dbReference type="FunFam" id="3.90.850.10:FF:000003">
    <property type="entry name" value="Fumarylacetoacetate hydrolase domain-containing 1"/>
    <property type="match status" value="1"/>
</dbReference>
<evidence type="ECO:0000313" key="16">
    <source>
        <dbReference type="EMBL" id="ESO07582.1"/>
    </source>
</evidence>
<dbReference type="GeneID" id="20210590"/>
<gene>
    <name evidence="17" type="primary">20210590</name>
    <name evidence="16" type="ORF">HELRODRAFT_186863</name>
</gene>